<dbReference type="Proteomes" id="UP000008711">
    <property type="component" value="Unassembled WGS sequence"/>
</dbReference>
<name>B3N542_DROER</name>
<dbReference type="EMBL" id="CH954177">
    <property type="protein sequence ID" value="EDV58987.1"/>
    <property type="molecule type" value="Genomic_DNA"/>
</dbReference>
<dbReference type="PhylomeDB" id="B3N542"/>
<dbReference type="GO" id="GO:0007507">
    <property type="term" value="P:heart development"/>
    <property type="evidence" value="ECO:0007669"/>
    <property type="project" value="EnsemblMetazoa"/>
</dbReference>
<dbReference type="GO" id="GO:0048188">
    <property type="term" value="C:Set1C/COMPASS complex"/>
    <property type="evidence" value="ECO:0007669"/>
    <property type="project" value="EnsemblMetazoa"/>
</dbReference>
<evidence type="ECO:0000256" key="6">
    <source>
        <dbReference type="ARBA" id="ARBA00023242"/>
    </source>
</evidence>
<proteinExistence type="inferred from homology"/>
<keyword evidence="4" id="KW-0805">Transcription regulation</keyword>
<dbReference type="OrthoDB" id="417678at2759"/>
<keyword evidence="5" id="KW-0804">Transcription</keyword>
<comment type="subcellular location">
    <subcellularLocation>
        <location evidence="1">Nucleus</location>
    </subcellularLocation>
</comment>
<comment type="similarity">
    <text evidence="2">Belongs to the dpy-30 family.</text>
</comment>
<dbReference type="OMA" id="GCDENNA"/>
<evidence type="ECO:0000256" key="7">
    <source>
        <dbReference type="ARBA" id="ARBA00044172"/>
    </source>
</evidence>
<gene>
    <name evidence="9" type="primary">Dere\GG23672</name>
    <name evidence="9" type="synonym">dere_GLEANR_8472</name>
    <name evidence="9" type="synonym">GG23672</name>
    <name evidence="9" type="ORF">Dere_GG23672</name>
</gene>
<dbReference type="Pfam" id="PF05186">
    <property type="entry name" value="Dpy-30"/>
    <property type="match status" value="1"/>
</dbReference>
<evidence type="ECO:0000256" key="5">
    <source>
        <dbReference type="ARBA" id="ARBA00023163"/>
    </source>
</evidence>
<dbReference type="CDD" id="cd22965">
    <property type="entry name" value="DD_DPY30_SDC1"/>
    <property type="match status" value="1"/>
</dbReference>
<dbReference type="Gene3D" id="1.20.890.10">
    <property type="entry name" value="cAMP-dependent protein kinase regulatory subunit, dimerization-anchoring domain"/>
    <property type="match status" value="1"/>
</dbReference>
<dbReference type="InterPro" id="IPR049629">
    <property type="entry name" value="DPY30_SDC1_DD"/>
</dbReference>
<dbReference type="GO" id="GO:0006325">
    <property type="term" value="P:chromatin organization"/>
    <property type="evidence" value="ECO:0007669"/>
    <property type="project" value="UniProtKB-KW"/>
</dbReference>
<dbReference type="FunFam" id="1.20.890.10:FF:000003">
    <property type="entry name" value="protein dpy-30 homolog"/>
    <property type="match status" value="1"/>
</dbReference>
<evidence type="ECO:0000256" key="1">
    <source>
        <dbReference type="ARBA" id="ARBA00004123"/>
    </source>
</evidence>
<evidence type="ECO:0000256" key="3">
    <source>
        <dbReference type="ARBA" id="ARBA00022853"/>
    </source>
</evidence>
<keyword evidence="6" id="KW-0539">Nucleus</keyword>
<dbReference type="HOGENOM" id="CLU_135823_1_0_1"/>
<dbReference type="InterPro" id="IPR007858">
    <property type="entry name" value="Dpy-30_motif"/>
</dbReference>
<dbReference type="KEGG" id="der:6542449"/>
<organism evidence="9 10">
    <name type="scientific">Drosophila erecta</name>
    <name type="common">Fruit fly</name>
    <dbReference type="NCBI Taxonomy" id="7220"/>
    <lineage>
        <taxon>Eukaryota</taxon>
        <taxon>Metazoa</taxon>
        <taxon>Ecdysozoa</taxon>
        <taxon>Arthropoda</taxon>
        <taxon>Hexapoda</taxon>
        <taxon>Insecta</taxon>
        <taxon>Pterygota</taxon>
        <taxon>Neoptera</taxon>
        <taxon>Endopterygota</taxon>
        <taxon>Diptera</taxon>
        <taxon>Brachycera</taxon>
        <taxon>Muscomorpha</taxon>
        <taxon>Ephydroidea</taxon>
        <taxon>Drosophilidae</taxon>
        <taxon>Drosophila</taxon>
        <taxon>Sophophora</taxon>
    </lineage>
</organism>
<sequence>MEAKTDAPISPAPTPNPPAETGKEPNASSNAQANPTAPPGAPSSGATAVGQSANPVAQQLQQPAVAKKPSGETNNMPTRQYLDQTVAPVLLHGMQALARERPTDPIQFLASYLLKHSNGCDENNAAAVDNNS</sequence>
<keyword evidence="3" id="KW-0156">Chromatin regulator</keyword>
<reference evidence="9 10" key="2">
    <citation type="journal article" date="2008" name="Bioinformatics">
        <title>Assembly reconciliation.</title>
        <authorList>
            <person name="Zimin A.V."/>
            <person name="Smith D.R."/>
            <person name="Sutton G."/>
            <person name="Yorke J.A."/>
        </authorList>
    </citation>
    <scope>NUCLEOTIDE SEQUENCE [LARGE SCALE GENOMIC DNA]</scope>
    <source>
        <strain evidence="9 10">TSC#14021-0224.01</strain>
    </source>
</reference>
<dbReference type="PANTHER" id="PTHR23356:SF16">
    <property type="entry name" value="DPY30 DOMAIN CONTAINING 2"/>
    <property type="match status" value="1"/>
</dbReference>
<reference evidence="9 10" key="1">
    <citation type="journal article" date="2007" name="Nature">
        <title>Evolution of genes and genomes on the Drosophila phylogeny.</title>
        <authorList>
            <consortium name="Drosophila 12 Genomes Consortium"/>
            <person name="Clark A.G."/>
            <person name="Eisen M.B."/>
            <person name="Smith D.R."/>
            <person name="Bergman C.M."/>
            <person name="Oliver B."/>
            <person name="Markow T.A."/>
            <person name="Kaufman T.C."/>
            <person name="Kellis M."/>
            <person name="Gelbart W."/>
            <person name="Iyer V.N."/>
            <person name="Pollard D.A."/>
            <person name="Sackton T.B."/>
            <person name="Larracuente A.M."/>
            <person name="Singh N.D."/>
            <person name="Abad J.P."/>
            <person name="Abt D.N."/>
            <person name="Adryan B."/>
            <person name="Aguade M."/>
            <person name="Akashi H."/>
            <person name="Anderson W.W."/>
            <person name="Aquadro C.F."/>
            <person name="Ardell D.H."/>
            <person name="Arguello R."/>
            <person name="Artieri C.G."/>
            <person name="Barbash D.A."/>
            <person name="Barker D."/>
            <person name="Barsanti P."/>
            <person name="Batterham P."/>
            <person name="Batzoglou S."/>
            <person name="Begun D."/>
            <person name="Bhutkar A."/>
            <person name="Blanco E."/>
            <person name="Bosak S.A."/>
            <person name="Bradley R.K."/>
            <person name="Brand A.D."/>
            <person name="Brent M.R."/>
            <person name="Brooks A.N."/>
            <person name="Brown R.H."/>
            <person name="Butlin R.K."/>
            <person name="Caggese C."/>
            <person name="Calvi B.R."/>
            <person name="Bernardo de Carvalho A."/>
            <person name="Caspi A."/>
            <person name="Castrezana S."/>
            <person name="Celniker S.E."/>
            <person name="Chang J.L."/>
            <person name="Chapple C."/>
            <person name="Chatterji S."/>
            <person name="Chinwalla A."/>
            <person name="Civetta A."/>
            <person name="Clifton S.W."/>
            <person name="Comeron J.M."/>
            <person name="Costello J.C."/>
            <person name="Coyne J.A."/>
            <person name="Daub J."/>
            <person name="David R.G."/>
            <person name="Delcher A.L."/>
            <person name="Delehaunty K."/>
            <person name="Do C.B."/>
            <person name="Ebling H."/>
            <person name="Edwards K."/>
            <person name="Eickbush T."/>
            <person name="Evans J.D."/>
            <person name="Filipski A."/>
            <person name="Findeiss S."/>
            <person name="Freyhult E."/>
            <person name="Fulton L."/>
            <person name="Fulton R."/>
            <person name="Garcia A.C."/>
            <person name="Gardiner A."/>
            <person name="Garfield D.A."/>
            <person name="Garvin B.E."/>
            <person name="Gibson G."/>
            <person name="Gilbert D."/>
            <person name="Gnerre S."/>
            <person name="Godfrey J."/>
            <person name="Good R."/>
            <person name="Gotea V."/>
            <person name="Gravely B."/>
            <person name="Greenberg A.J."/>
            <person name="Griffiths-Jones S."/>
            <person name="Gross S."/>
            <person name="Guigo R."/>
            <person name="Gustafson E.A."/>
            <person name="Haerty W."/>
            <person name="Hahn M.W."/>
            <person name="Halligan D.L."/>
            <person name="Halpern A.L."/>
            <person name="Halter G.M."/>
            <person name="Han M.V."/>
            <person name="Heger A."/>
            <person name="Hillier L."/>
            <person name="Hinrichs A.S."/>
            <person name="Holmes I."/>
            <person name="Hoskins R.A."/>
            <person name="Hubisz M.J."/>
            <person name="Hultmark D."/>
            <person name="Huntley M.A."/>
            <person name="Jaffe D.B."/>
            <person name="Jagadeeshan S."/>
            <person name="Jeck W.R."/>
            <person name="Johnson J."/>
            <person name="Jones C.D."/>
            <person name="Jordan W.C."/>
            <person name="Karpen G.H."/>
            <person name="Kataoka E."/>
            <person name="Keightley P.D."/>
            <person name="Kheradpour P."/>
            <person name="Kirkness E.F."/>
            <person name="Koerich L.B."/>
            <person name="Kristiansen K."/>
            <person name="Kudrna D."/>
            <person name="Kulathinal R.J."/>
            <person name="Kumar S."/>
            <person name="Kwok R."/>
            <person name="Lander E."/>
            <person name="Langley C.H."/>
            <person name="Lapoint R."/>
            <person name="Lazzaro B.P."/>
            <person name="Lee S.J."/>
            <person name="Levesque L."/>
            <person name="Li R."/>
            <person name="Lin C.F."/>
            <person name="Lin M.F."/>
            <person name="Lindblad-Toh K."/>
            <person name="Llopart A."/>
            <person name="Long M."/>
            <person name="Low L."/>
            <person name="Lozovsky E."/>
            <person name="Lu J."/>
            <person name="Luo M."/>
            <person name="Machado C.A."/>
            <person name="Makalowski W."/>
            <person name="Marzo M."/>
            <person name="Matsuda M."/>
            <person name="Matzkin L."/>
            <person name="McAllister B."/>
            <person name="McBride C.S."/>
            <person name="McKernan B."/>
            <person name="McKernan K."/>
            <person name="Mendez-Lago M."/>
            <person name="Minx P."/>
            <person name="Mollenhauer M.U."/>
            <person name="Montooth K."/>
            <person name="Mount S.M."/>
            <person name="Mu X."/>
            <person name="Myers E."/>
            <person name="Negre B."/>
            <person name="Newfeld S."/>
            <person name="Nielsen R."/>
            <person name="Noor M.A."/>
            <person name="O'Grady P."/>
            <person name="Pachter L."/>
            <person name="Papaceit M."/>
            <person name="Parisi M.J."/>
            <person name="Parisi M."/>
            <person name="Parts L."/>
            <person name="Pedersen J.S."/>
            <person name="Pesole G."/>
            <person name="Phillippy A.M."/>
            <person name="Ponting C.P."/>
            <person name="Pop M."/>
            <person name="Porcelli D."/>
            <person name="Powell J.R."/>
            <person name="Prohaska S."/>
            <person name="Pruitt K."/>
            <person name="Puig M."/>
            <person name="Quesneville H."/>
            <person name="Ram K.R."/>
            <person name="Rand D."/>
            <person name="Rasmussen M.D."/>
            <person name="Reed L.K."/>
            <person name="Reenan R."/>
            <person name="Reily A."/>
            <person name="Remington K.A."/>
            <person name="Rieger T.T."/>
            <person name="Ritchie M.G."/>
            <person name="Robin C."/>
            <person name="Rogers Y.H."/>
            <person name="Rohde C."/>
            <person name="Rozas J."/>
            <person name="Rubenfield M.J."/>
            <person name="Ruiz A."/>
            <person name="Russo S."/>
            <person name="Salzberg S.L."/>
            <person name="Sanchez-Gracia A."/>
            <person name="Saranga D.J."/>
            <person name="Sato H."/>
            <person name="Schaeffer S.W."/>
            <person name="Schatz M.C."/>
            <person name="Schlenke T."/>
            <person name="Schwartz R."/>
            <person name="Segarra C."/>
            <person name="Singh R.S."/>
            <person name="Sirot L."/>
            <person name="Sirota M."/>
            <person name="Sisneros N.B."/>
            <person name="Smith C.D."/>
            <person name="Smith T.F."/>
            <person name="Spieth J."/>
            <person name="Stage D.E."/>
            <person name="Stark A."/>
            <person name="Stephan W."/>
            <person name="Strausberg R.L."/>
            <person name="Strempel S."/>
            <person name="Sturgill D."/>
            <person name="Sutton G."/>
            <person name="Sutton G.G."/>
            <person name="Tao W."/>
            <person name="Teichmann S."/>
            <person name="Tobari Y.N."/>
            <person name="Tomimura Y."/>
            <person name="Tsolas J.M."/>
            <person name="Valente V.L."/>
            <person name="Venter E."/>
            <person name="Venter J.C."/>
            <person name="Vicario S."/>
            <person name="Vieira F.G."/>
            <person name="Vilella A.J."/>
            <person name="Villasante A."/>
            <person name="Walenz B."/>
            <person name="Wang J."/>
            <person name="Wasserman M."/>
            <person name="Watts T."/>
            <person name="Wilson D."/>
            <person name="Wilson R.K."/>
            <person name="Wing R.A."/>
            <person name="Wolfner M.F."/>
            <person name="Wong A."/>
            <person name="Wong G.K."/>
            <person name="Wu C.I."/>
            <person name="Wu G."/>
            <person name="Yamamoto D."/>
            <person name="Yang H.P."/>
            <person name="Yang S.P."/>
            <person name="Yorke J.A."/>
            <person name="Yoshida K."/>
            <person name="Zdobnov E."/>
            <person name="Zhang P."/>
            <person name="Zhang Y."/>
            <person name="Zimin A.V."/>
            <person name="Baldwin J."/>
            <person name="Abdouelleil A."/>
            <person name="Abdulkadir J."/>
            <person name="Abebe A."/>
            <person name="Abera B."/>
            <person name="Abreu J."/>
            <person name="Acer S.C."/>
            <person name="Aftuck L."/>
            <person name="Alexander A."/>
            <person name="An P."/>
            <person name="Anderson E."/>
            <person name="Anderson S."/>
            <person name="Arachi H."/>
            <person name="Azer M."/>
            <person name="Bachantsang P."/>
            <person name="Barry A."/>
            <person name="Bayul T."/>
            <person name="Berlin A."/>
            <person name="Bessette D."/>
            <person name="Bloom T."/>
            <person name="Blye J."/>
            <person name="Boguslavskiy L."/>
            <person name="Bonnet C."/>
            <person name="Boukhgalter B."/>
            <person name="Bourzgui I."/>
            <person name="Brown A."/>
            <person name="Cahill P."/>
            <person name="Channer S."/>
            <person name="Cheshatsang Y."/>
            <person name="Chuda L."/>
            <person name="Citroen M."/>
            <person name="Collymore A."/>
            <person name="Cooke P."/>
            <person name="Costello M."/>
            <person name="D'Aco K."/>
            <person name="Daza R."/>
            <person name="De Haan G."/>
            <person name="DeGray S."/>
            <person name="DeMaso C."/>
            <person name="Dhargay N."/>
            <person name="Dooley K."/>
            <person name="Dooley E."/>
            <person name="Doricent M."/>
            <person name="Dorje P."/>
            <person name="Dorjee K."/>
            <person name="Dupes A."/>
            <person name="Elong R."/>
            <person name="Falk J."/>
            <person name="Farina A."/>
            <person name="Faro S."/>
            <person name="Ferguson D."/>
            <person name="Fisher S."/>
            <person name="Foley C.D."/>
            <person name="Franke A."/>
            <person name="Friedrich D."/>
            <person name="Gadbois L."/>
            <person name="Gearin G."/>
            <person name="Gearin C.R."/>
            <person name="Giannoukos G."/>
            <person name="Goode T."/>
            <person name="Graham J."/>
            <person name="Grandbois E."/>
            <person name="Grewal S."/>
            <person name="Gyaltsen K."/>
            <person name="Hafez N."/>
            <person name="Hagos B."/>
            <person name="Hall J."/>
            <person name="Henson C."/>
            <person name="Hollinger A."/>
            <person name="Honan T."/>
            <person name="Huard M.D."/>
            <person name="Hughes L."/>
            <person name="Hurhula B."/>
            <person name="Husby M.E."/>
            <person name="Kamat A."/>
            <person name="Kanga B."/>
            <person name="Kashin S."/>
            <person name="Khazanovich D."/>
            <person name="Kisner P."/>
            <person name="Lance K."/>
            <person name="Lara M."/>
            <person name="Lee W."/>
            <person name="Lennon N."/>
            <person name="Letendre F."/>
            <person name="LeVine R."/>
            <person name="Lipovsky A."/>
            <person name="Liu X."/>
            <person name="Liu J."/>
            <person name="Liu S."/>
            <person name="Lokyitsang T."/>
            <person name="Lokyitsang Y."/>
            <person name="Lubonja R."/>
            <person name="Lui A."/>
            <person name="MacDonald P."/>
            <person name="Magnisalis V."/>
            <person name="Maru K."/>
            <person name="Matthews C."/>
            <person name="McCusker W."/>
            <person name="McDonough S."/>
            <person name="Mehta T."/>
            <person name="Meldrim J."/>
            <person name="Meneus L."/>
            <person name="Mihai O."/>
            <person name="Mihalev A."/>
            <person name="Mihova T."/>
            <person name="Mittelman R."/>
            <person name="Mlenga V."/>
            <person name="Montmayeur A."/>
            <person name="Mulrain L."/>
            <person name="Navidi A."/>
            <person name="Naylor J."/>
            <person name="Negash T."/>
            <person name="Nguyen T."/>
            <person name="Nguyen N."/>
            <person name="Nicol R."/>
            <person name="Norbu C."/>
            <person name="Norbu N."/>
            <person name="Novod N."/>
            <person name="O'Neill B."/>
            <person name="Osman S."/>
            <person name="Markiewicz E."/>
            <person name="Oyono O.L."/>
            <person name="Patti C."/>
            <person name="Phunkhang P."/>
            <person name="Pierre F."/>
            <person name="Priest M."/>
            <person name="Raghuraman S."/>
            <person name="Rege F."/>
            <person name="Reyes R."/>
            <person name="Rise C."/>
            <person name="Rogov P."/>
            <person name="Ross K."/>
            <person name="Ryan E."/>
            <person name="Settipalli S."/>
            <person name="Shea T."/>
            <person name="Sherpa N."/>
            <person name="Shi L."/>
            <person name="Shih D."/>
            <person name="Sparrow T."/>
            <person name="Spaulding J."/>
            <person name="Stalker J."/>
            <person name="Stange-Thomann N."/>
            <person name="Stavropoulos S."/>
            <person name="Stone C."/>
            <person name="Strader C."/>
            <person name="Tesfaye S."/>
            <person name="Thomson T."/>
            <person name="Thoulutsang Y."/>
            <person name="Thoulutsang D."/>
            <person name="Topham K."/>
            <person name="Topping I."/>
            <person name="Tsamla T."/>
            <person name="Vassiliev H."/>
            <person name="Vo A."/>
            <person name="Wangchuk T."/>
            <person name="Wangdi T."/>
            <person name="Weiand M."/>
            <person name="Wilkinson J."/>
            <person name="Wilson A."/>
            <person name="Yadav S."/>
            <person name="Young G."/>
            <person name="Yu Q."/>
            <person name="Zembek L."/>
            <person name="Zhong D."/>
            <person name="Zimmer A."/>
            <person name="Zwirko Z."/>
            <person name="Jaffe D.B."/>
            <person name="Alvarez P."/>
            <person name="Brockman W."/>
            <person name="Butler J."/>
            <person name="Chin C."/>
            <person name="Gnerre S."/>
            <person name="Grabherr M."/>
            <person name="Kleber M."/>
            <person name="Mauceli E."/>
            <person name="MacCallum I."/>
        </authorList>
    </citation>
    <scope>NUCLEOTIDE SEQUENCE [LARGE SCALE GENOMIC DNA]</scope>
    <source>
        <strain evidence="9 10">TSC#14021-0224.01</strain>
    </source>
</reference>
<dbReference type="AlphaFoldDB" id="B3N542"/>
<dbReference type="eggNOG" id="KOG4109">
    <property type="taxonomic scope" value="Eukaryota"/>
</dbReference>
<dbReference type="InterPro" id="IPR037856">
    <property type="entry name" value="Sdc1/DPY30"/>
</dbReference>
<accession>B3N542</accession>
<evidence type="ECO:0000313" key="9">
    <source>
        <dbReference type="EMBL" id="EDV58987.1"/>
    </source>
</evidence>
<keyword evidence="10" id="KW-1185">Reference proteome</keyword>
<feature type="region of interest" description="Disordered" evidence="8">
    <location>
        <begin position="1"/>
        <end position="80"/>
    </location>
</feature>
<evidence type="ECO:0000256" key="4">
    <source>
        <dbReference type="ARBA" id="ARBA00023015"/>
    </source>
</evidence>
<dbReference type="PANTHER" id="PTHR23356">
    <property type="entry name" value="DPY30-RELATED"/>
    <property type="match status" value="1"/>
</dbReference>
<protein>
    <recommendedName>
        <fullName evidence="7">Protein dpy-30 homolog</fullName>
    </recommendedName>
</protein>
<evidence type="ECO:0000256" key="2">
    <source>
        <dbReference type="ARBA" id="ARBA00010849"/>
    </source>
</evidence>
<feature type="compositionally biased region" description="Low complexity" evidence="8">
    <location>
        <begin position="42"/>
        <end position="66"/>
    </location>
</feature>
<feature type="compositionally biased region" description="Polar residues" evidence="8">
    <location>
        <begin position="71"/>
        <end position="80"/>
    </location>
</feature>
<evidence type="ECO:0000313" key="10">
    <source>
        <dbReference type="Proteomes" id="UP000008711"/>
    </source>
</evidence>
<dbReference type="GO" id="GO:0044666">
    <property type="term" value="C:MLL3/4 complex"/>
    <property type="evidence" value="ECO:0007669"/>
    <property type="project" value="EnsemblMetazoa"/>
</dbReference>
<evidence type="ECO:0000256" key="8">
    <source>
        <dbReference type="SAM" id="MobiDB-lite"/>
    </source>
</evidence>